<evidence type="ECO:0000313" key="6">
    <source>
        <dbReference type="Proteomes" id="UP000306585"/>
    </source>
</evidence>
<name>A0A5R9GHT5_9PROT</name>
<evidence type="ECO:0000256" key="3">
    <source>
        <dbReference type="PROSITE-ProRule" id="PRU00433"/>
    </source>
</evidence>
<dbReference type="GO" id="GO:0046872">
    <property type="term" value="F:metal ion binding"/>
    <property type="evidence" value="ECO:0007669"/>
    <property type="project" value="UniProtKB-KW"/>
</dbReference>
<protein>
    <submittedName>
        <fullName evidence="5">DUF3365 domain-containing protein</fullName>
    </submittedName>
</protein>
<dbReference type="InterPro" id="IPR036280">
    <property type="entry name" value="Multihaem_cyt_sf"/>
</dbReference>
<dbReference type="InterPro" id="IPR021796">
    <property type="entry name" value="Tll0287-like_dom"/>
</dbReference>
<dbReference type="InterPro" id="IPR009056">
    <property type="entry name" value="Cyt_c-like_dom"/>
</dbReference>
<dbReference type="AlphaFoldDB" id="A0A5R9GHT5"/>
<dbReference type="EMBL" id="VBRY01000010">
    <property type="protein sequence ID" value="TLS66321.1"/>
    <property type="molecule type" value="Genomic_DNA"/>
</dbReference>
<sequence>MIVRRYFLAIASAWSLLFVGLICFAVMGATERENSILLAQARPFFNQIIITRAWNAGHGGVYVPITAANPPNPYLHVPDRDLETTSGMKLTLINPAYMTRQIAEISRQKNSVNFHLTSDHPIRPENRASAWEHDALAGFSAAGDEYYDRWQDNEGRPFFRYMAPVWMSKACIQCHTGKHEGDMGGGLSVILPAESVIASEQASIWFNSKSYAVVWLLGLAGLVFAYREIRQRASEQERLIERLENTLQGLVPICASCKNIRNDDGEWEQLEIYLTTHSDAEFSHGICPECHDKLYGGFVRSNRDKKQ</sequence>
<dbReference type="GO" id="GO:0009055">
    <property type="term" value="F:electron transfer activity"/>
    <property type="evidence" value="ECO:0007669"/>
    <property type="project" value="InterPro"/>
</dbReference>
<keyword evidence="3" id="KW-0349">Heme</keyword>
<proteinExistence type="predicted"/>
<keyword evidence="1 3" id="KW-0479">Metal-binding</keyword>
<organism evidence="5 6">
    <name type="scientific">Mariprofundus erugo</name>
    <dbReference type="NCBI Taxonomy" id="2528639"/>
    <lineage>
        <taxon>Bacteria</taxon>
        <taxon>Pseudomonadati</taxon>
        <taxon>Pseudomonadota</taxon>
        <taxon>Candidatius Mariprofundia</taxon>
        <taxon>Mariprofundales</taxon>
        <taxon>Mariprofundaceae</taxon>
        <taxon>Mariprofundus</taxon>
    </lineage>
</organism>
<gene>
    <name evidence="5" type="ORF">FEF65_10955</name>
</gene>
<dbReference type="Pfam" id="PF11845">
    <property type="entry name" value="Tll0287-like"/>
    <property type="match status" value="1"/>
</dbReference>
<keyword evidence="2 3" id="KW-0408">Iron</keyword>
<dbReference type="GO" id="GO:0020037">
    <property type="term" value="F:heme binding"/>
    <property type="evidence" value="ECO:0007669"/>
    <property type="project" value="InterPro"/>
</dbReference>
<evidence type="ECO:0000259" key="4">
    <source>
        <dbReference type="PROSITE" id="PS51007"/>
    </source>
</evidence>
<dbReference type="PROSITE" id="PS51007">
    <property type="entry name" value="CYTC"/>
    <property type="match status" value="1"/>
</dbReference>
<feature type="domain" description="Cytochrome c" evidence="4">
    <location>
        <begin position="150"/>
        <end position="278"/>
    </location>
</feature>
<dbReference type="SUPFAM" id="SSF48695">
    <property type="entry name" value="Multiheme cytochromes"/>
    <property type="match status" value="1"/>
</dbReference>
<dbReference type="Proteomes" id="UP000306585">
    <property type="component" value="Unassembled WGS sequence"/>
</dbReference>
<evidence type="ECO:0000256" key="1">
    <source>
        <dbReference type="ARBA" id="ARBA00022723"/>
    </source>
</evidence>
<keyword evidence="6" id="KW-1185">Reference proteome</keyword>
<reference evidence="5 6" key="1">
    <citation type="journal article" date="2019" name="Appl. Environ. Microbiol.">
        <title>Environmental Evidence and Genomic Insight of Iron-oxidizing Bacteria Preference Towards More Corrosion Resistant Stainless Steel at Higher Salinities.</title>
        <authorList>
            <person name="Garrison C.E."/>
            <person name="Price K.A."/>
            <person name="Field E.K."/>
        </authorList>
    </citation>
    <scope>NUCLEOTIDE SEQUENCE [LARGE SCALE GENOMIC DNA]</scope>
    <source>
        <strain evidence="5 6">P3</strain>
    </source>
</reference>
<evidence type="ECO:0000256" key="2">
    <source>
        <dbReference type="ARBA" id="ARBA00023004"/>
    </source>
</evidence>
<accession>A0A5R9GHT5</accession>
<dbReference type="RefSeq" id="WP_138239850.1">
    <property type="nucleotide sequence ID" value="NZ_VBRY01000010.1"/>
</dbReference>
<comment type="caution">
    <text evidence="5">The sequence shown here is derived from an EMBL/GenBank/DDBJ whole genome shotgun (WGS) entry which is preliminary data.</text>
</comment>
<evidence type="ECO:0000313" key="5">
    <source>
        <dbReference type="EMBL" id="TLS66321.1"/>
    </source>
</evidence>